<name>V7ASP8_PHAVU</name>
<dbReference type="SUPFAM" id="SSF51161">
    <property type="entry name" value="Trimeric LpxA-like enzymes"/>
    <property type="match status" value="1"/>
</dbReference>
<dbReference type="PANTHER" id="PTHR43523:SF12">
    <property type="entry name" value="GLUCOSE-1-PHOSPHATE ADENYLYLTRANSFERASE LARGE SUBUNIT 1, CHLOROPLASTIC-RELATED"/>
    <property type="match status" value="1"/>
</dbReference>
<evidence type="ECO:0000256" key="15">
    <source>
        <dbReference type="ARBA" id="ARBA00032494"/>
    </source>
</evidence>
<dbReference type="InterPro" id="IPR011004">
    <property type="entry name" value="Trimer_LpxA-like_sf"/>
</dbReference>
<dbReference type="InterPro" id="IPR011831">
    <property type="entry name" value="ADP-Glc_PPase"/>
</dbReference>
<evidence type="ECO:0000256" key="9">
    <source>
        <dbReference type="ARBA" id="ARBA00022695"/>
    </source>
</evidence>
<dbReference type="PROSITE" id="PS00809">
    <property type="entry name" value="ADP_GLC_PYROPHOSPH_2"/>
    <property type="match status" value="1"/>
</dbReference>
<keyword evidence="10" id="KW-0547">Nucleotide-binding</keyword>
<dbReference type="Gene3D" id="3.90.550.10">
    <property type="entry name" value="Spore Coat Polysaccharide Biosynthesis Protein SpsA, Chain A"/>
    <property type="match status" value="1"/>
</dbReference>
<comment type="similarity">
    <text evidence="4">Belongs to the bacterial/plant glucose-1-phosphate adenylyltransferase family.</text>
</comment>
<comment type="function">
    <text evidence="2">This protein plays a role in synthesis of starch. It catalyzes the synthesis of the activated glycosyl donor, ADP-glucose from Glc-1-P and ATP.</text>
</comment>
<dbReference type="Gramene" id="ESW08614">
    <property type="protein sequence ID" value="ESW08614"/>
    <property type="gene ID" value="PHAVU_009G059800g"/>
</dbReference>
<dbReference type="OrthoDB" id="1733332at2759"/>
<organism evidence="17 18">
    <name type="scientific">Phaseolus vulgaris</name>
    <name type="common">Kidney bean</name>
    <name type="synonym">French bean</name>
    <dbReference type="NCBI Taxonomy" id="3885"/>
    <lineage>
        <taxon>Eukaryota</taxon>
        <taxon>Viridiplantae</taxon>
        <taxon>Streptophyta</taxon>
        <taxon>Embryophyta</taxon>
        <taxon>Tracheophyta</taxon>
        <taxon>Spermatophyta</taxon>
        <taxon>Magnoliopsida</taxon>
        <taxon>eudicotyledons</taxon>
        <taxon>Gunneridae</taxon>
        <taxon>Pentapetalae</taxon>
        <taxon>rosids</taxon>
        <taxon>fabids</taxon>
        <taxon>Fabales</taxon>
        <taxon>Fabaceae</taxon>
        <taxon>Papilionoideae</taxon>
        <taxon>50 kb inversion clade</taxon>
        <taxon>NPAAA clade</taxon>
        <taxon>indigoferoid/millettioid clade</taxon>
        <taxon>Phaseoleae</taxon>
        <taxon>Phaseolus</taxon>
    </lineage>
</organism>
<keyword evidence="11" id="KW-0067">ATP-binding</keyword>
<keyword evidence="7" id="KW-0021">Allosteric enzyme</keyword>
<evidence type="ECO:0000256" key="3">
    <source>
        <dbReference type="ARBA" id="ARBA00004727"/>
    </source>
</evidence>
<accession>V7ASP8</accession>
<comment type="catalytic activity">
    <reaction evidence="1">
        <text>alpha-D-glucose 1-phosphate + ATP + H(+) = ADP-alpha-D-glucose + diphosphate</text>
        <dbReference type="Rhea" id="RHEA:12120"/>
        <dbReference type="ChEBI" id="CHEBI:15378"/>
        <dbReference type="ChEBI" id="CHEBI:30616"/>
        <dbReference type="ChEBI" id="CHEBI:33019"/>
        <dbReference type="ChEBI" id="CHEBI:57498"/>
        <dbReference type="ChEBI" id="CHEBI:58601"/>
        <dbReference type="EC" id="2.7.7.27"/>
    </reaction>
</comment>
<evidence type="ECO:0000256" key="1">
    <source>
        <dbReference type="ARBA" id="ARBA00000956"/>
    </source>
</evidence>
<dbReference type="Pfam" id="PF25247">
    <property type="entry name" value="LbH_GLGC"/>
    <property type="match status" value="1"/>
</dbReference>
<keyword evidence="9" id="KW-0548">Nucleotidyltransferase</keyword>
<dbReference type="EC" id="2.7.7.27" evidence="6"/>
<dbReference type="Pfam" id="PF00483">
    <property type="entry name" value="NTP_transferase"/>
    <property type="match status" value="1"/>
</dbReference>
<comment type="subunit">
    <text evidence="5">Heterotetramer.</text>
</comment>
<dbReference type="FunFam" id="2.160.10.10:FF:000010">
    <property type="entry name" value="Glucose-1-phosphate adenylyltransferase"/>
    <property type="match status" value="1"/>
</dbReference>
<evidence type="ECO:0000256" key="4">
    <source>
        <dbReference type="ARBA" id="ARBA00010443"/>
    </source>
</evidence>
<evidence type="ECO:0000256" key="6">
    <source>
        <dbReference type="ARBA" id="ARBA00012460"/>
    </source>
</evidence>
<dbReference type="EMBL" id="CM002296">
    <property type="protein sequence ID" value="ESW08614.1"/>
    <property type="molecule type" value="Genomic_DNA"/>
</dbReference>
<evidence type="ECO:0000313" key="18">
    <source>
        <dbReference type="Proteomes" id="UP000000226"/>
    </source>
</evidence>
<comment type="pathway">
    <text evidence="3">Glycan biosynthesis; starch biosynthesis.</text>
</comment>
<dbReference type="InterPro" id="IPR029044">
    <property type="entry name" value="Nucleotide-diphossugar_trans"/>
</dbReference>
<dbReference type="GO" id="GO:0005978">
    <property type="term" value="P:glycogen biosynthetic process"/>
    <property type="evidence" value="ECO:0007669"/>
    <property type="project" value="InterPro"/>
</dbReference>
<dbReference type="PROSITE" id="PS00810">
    <property type="entry name" value="ADP_GLC_PYROPHOSPH_3"/>
    <property type="match status" value="1"/>
</dbReference>
<keyword evidence="18" id="KW-1185">Reference proteome</keyword>
<keyword evidence="8" id="KW-0808">Transferase</keyword>
<dbReference type="GO" id="GO:0005524">
    <property type="term" value="F:ATP binding"/>
    <property type="evidence" value="ECO:0007669"/>
    <property type="project" value="UniProtKB-KW"/>
</dbReference>
<evidence type="ECO:0000256" key="7">
    <source>
        <dbReference type="ARBA" id="ARBA00022533"/>
    </source>
</evidence>
<evidence type="ECO:0000256" key="10">
    <source>
        <dbReference type="ARBA" id="ARBA00022741"/>
    </source>
</evidence>
<evidence type="ECO:0000256" key="14">
    <source>
        <dbReference type="ARBA" id="ARBA00030817"/>
    </source>
</evidence>
<evidence type="ECO:0000256" key="2">
    <source>
        <dbReference type="ARBA" id="ARBA00002231"/>
    </source>
</evidence>
<keyword evidence="12" id="KW-0750">Starch biosynthesis</keyword>
<sequence length="369" mass="41343">MSNCINSGIRKIFIMTQFNSFSLNRHLSRTYSFGNGMNFGDGFVEVLAATQTPGETGKKWFQGTADAVRQFIWVFEDAKNKNVEHILILSGDHLYRMNYMDFVQRHVDTNADITVSCVPMDDSRASDYGLMKIDKTGRIVQFAEKPKGSDLKAMRVDTTLLGLSPQEAEKHPYIASMGVYVFRTETLLQLLRWQYSSCNDFGSEIIPSAVSEHHVQPPKFEFYDPKTPFFTSPRFLPPTKVEKCKIVDAIISHGCFMRNCSVQHSIVGVRSRLESGVELQDTMMMGADYYQTESEIASLLAEGKVPIGVGENTKIRNCIIDKNAKIGRNVIIANADGVQEADRAKEGFYIRSGITITLKNATIKDGTVI</sequence>
<dbReference type="GO" id="GO:0008878">
    <property type="term" value="F:glucose-1-phosphate adenylyltransferase activity"/>
    <property type="evidence" value="ECO:0007669"/>
    <property type="project" value="UniProtKB-EC"/>
</dbReference>
<evidence type="ECO:0000256" key="5">
    <source>
        <dbReference type="ARBA" id="ARBA00011680"/>
    </source>
</evidence>
<dbReference type="CDD" id="cd04651">
    <property type="entry name" value="LbH_G1P_AT_C"/>
    <property type="match status" value="1"/>
</dbReference>
<dbReference type="SUPFAM" id="SSF53448">
    <property type="entry name" value="Nucleotide-diphospho-sugar transferases"/>
    <property type="match status" value="1"/>
</dbReference>
<protein>
    <recommendedName>
        <fullName evidence="6">glucose-1-phosphate adenylyltransferase</fullName>
        <ecNumber evidence="6">2.7.7.27</ecNumber>
    </recommendedName>
    <alternativeName>
        <fullName evidence="15">ADP-glucose pyrophosphorylase</fullName>
    </alternativeName>
    <alternativeName>
        <fullName evidence="14">ADP-glucose synthase</fullName>
    </alternativeName>
    <alternativeName>
        <fullName evidence="13">Alpha-D-glucose-1-phosphate adenyl transferase</fullName>
    </alternativeName>
</protein>
<evidence type="ECO:0000256" key="11">
    <source>
        <dbReference type="ARBA" id="ARBA00022840"/>
    </source>
</evidence>
<dbReference type="AlphaFoldDB" id="V7ASP8"/>
<feature type="domain" description="Nucleotidyl transferase" evidence="16">
    <location>
        <begin position="1"/>
        <end position="216"/>
    </location>
</feature>
<evidence type="ECO:0000259" key="16">
    <source>
        <dbReference type="Pfam" id="PF00483"/>
    </source>
</evidence>
<dbReference type="Gene3D" id="2.160.10.10">
    <property type="entry name" value="Hexapeptide repeat proteins"/>
    <property type="match status" value="1"/>
</dbReference>
<evidence type="ECO:0000313" key="17">
    <source>
        <dbReference type="EMBL" id="ESW08614.1"/>
    </source>
</evidence>
<evidence type="ECO:0000256" key="8">
    <source>
        <dbReference type="ARBA" id="ARBA00022679"/>
    </source>
</evidence>
<evidence type="ECO:0000256" key="12">
    <source>
        <dbReference type="ARBA" id="ARBA00022922"/>
    </source>
</evidence>
<proteinExistence type="inferred from homology"/>
<dbReference type="GO" id="GO:0019252">
    <property type="term" value="P:starch biosynthetic process"/>
    <property type="evidence" value="ECO:0007669"/>
    <property type="project" value="UniProtKB-KW"/>
</dbReference>
<dbReference type="InterPro" id="IPR005835">
    <property type="entry name" value="NTP_transferase_dom"/>
</dbReference>
<dbReference type="PANTHER" id="PTHR43523">
    <property type="entry name" value="GLUCOSE-1-PHOSPHATE ADENYLYLTRANSFERASE-RELATED"/>
    <property type="match status" value="1"/>
</dbReference>
<dbReference type="Proteomes" id="UP000000226">
    <property type="component" value="Chromosome 9"/>
</dbReference>
<reference evidence="18" key="1">
    <citation type="journal article" date="2014" name="Nat. Genet.">
        <title>A reference genome for common bean and genome-wide analysis of dual domestications.</title>
        <authorList>
            <person name="Schmutz J."/>
            <person name="McClean P.E."/>
            <person name="Mamidi S."/>
            <person name="Wu G.A."/>
            <person name="Cannon S.B."/>
            <person name="Grimwood J."/>
            <person name="Jenkins J."/>
            <person name="Shu S."/>
            <person name="Song Q."/>
            <person name="Chavarro C."/>
            <person name="Torres-Torres M."/>
            <person name="Geffroy V."/>
            <person name="Moghaddam S.M."/>
            <person name="Gao D."/>
            <person name="Abernathy B."/>
            <person name="Barry K."/>
            <person name="Blair M."/>
            <person name="Brick M.A."/>
            <person name="Chovatia M."/>
            <person name="Gepts P."/>
            <person name="Goodstein D.M."/>
            <person name="Gonzales M."/>
            <person name="Hellsten U."/>
            <person name="Hyten D.L."/>
            <person name="Jia G."/>
            <person name="Kelly J.D."/>
            <person name="Kudrna D."/>
            <person name="Lee R."/>
            <person name="Richard M.M."/>
            <person name="Miklas P.N."/>
            <person name="Osorno J.M."/>
            <person name="Rodrigues J."/>
            <person name="Thareau V."/>
            <person name="Urrea C.A."/>
            <person name="Wang M."/>
            <person name="Yu Y."/>
            <person name="Zhang M."/>
            <person name="Wing R.A."/>
            <person name="Cregan P.B."/>
            <person name="Rokhsar D.S."/>
            <person name="Jackson S.A."/>
        </authorList>
    </citation>
    <scope>NUCLEOTIDE SEQUENCE [LARGE SCALE GENOMIC DNA]</scope>
    <source>
        <strain evidence="18">cv. G19833</strain>
    </source>
</reference>
<evidence type="ECO:0000256" key="13">
    <source>
        <dbReference type="ARBA" id="ARBA00030645"/>
    </source>
</evidence>
<gene>
    <name evidence="17" type="ORF">PHAVU_009G059800g</name>
</gene>
<dbReference type="InterPro" id="IPR005836">
    <property type="entry name" value="ADP_Glu_pyroP_CS"/>
</dbReference>